<dbReference type="SUPFAM" id="SSF56042">
    <property type="entry name" value="PurM C-terminal domain-like"/>
    <property type="match status" value="1"/>
</dbReference>
<feature type="binding site" evidence="2">
    <location>
        <begin position="126"/>
        <end position="127"/>
    </location>
    <ligand>
        <name>ATP</name>
        <dbReference type="ChEBI" id="CHEBI:30616"/>
    </ligand>
</feature>
<organism evidence="5 6">
    <name type="scientific">Duganella zoogloeoides</name>
    <dbReference type="NCBI Taxonomy" id="75659"/>
    <lineage>
        <taxon>Bacteria</taxon>
        <taxon>Pseudomonadati</taxon>
        <taxon>Pseudomonadota</taxon>
        <taxon>Betaproteobacteria</taxon>
        <taxon>Burkholderiales</taxon>
        <taxon>Oxalobacteraceae</taxon>
        <taxon>Telluria group</taxon>
        <taxon>Duganella</taxon>
    </lineage>
</organism>
<feature type="domain" description="PurM-like C-terminal" evidence="4">
    <location>
        <begin position="158"/>
        <end position="304"/>
    </location>
</feature>
<evidence type="ECO:0000256" key="2">
    <source>
        <dbReference type="HAMAP-Rule" id="MF_02128"/>
    </source>
</evidence>
<feature type="binding site" evidence="2">
    <location>
        <position position="79"/>
    </location>
    <ligand>
        <name>Mg(2+)</name>
        <dbReference type="ChEBI" id="CHEBI:18420"/>
        <label>3</label>
    </ligand>
</feature>
<feature type="binding site" evidence="2">
    <location>
        <position position="33"/>
    </location>
    <ligand>
        <name>Mg(2+)</name>
        <dbReference type="ChEBI" id="CHEBI:18420"/>
        <label>4</label>
    </ligand>
</feature>
<accession>A0ABZ0XY71</accession>
<feature type="binding site" evidence="2">
    <location>
        <position position="50"/>
    </location>
    <ligand>
        <name>Mg(2+)</name>
        <dbReference type="ChEBI" id="CHEBI:18420"/>
        <label>2</label>
    </ligand>
</feature>
<feature type="binding site" evidence="2">
    <location>
        <position position="221"/>
    </location>
    <ligand>
        <name>Mg(2+)</name>
        <dbReference type="ChEBI" id="CHEBI:18420"/>
        <label>5</label>
    </ligand>
</feature>
<dbReference type="Proteomes" id="UP001326110">
    <property type="component" value="Chromosome"/>
</dbReference>
<comment type="pathway">
    <text evidence="2">Cofactor biosynthesis; thiamine diphosphate biosynthesis; thiamine diphosphate from thiamine phosphate: step 1/1.</text>
</comment>
<feature type="binding site" evidence="2">
    <location>
        <position position="220"/>
    </location>
    <ligand>
        <name>ATP</name>
        <dbReference type="ChEBI" id="CHEBI:30616"/>
    </ligand>
</feature>
<dbReference type="EMBL" id="CP140152">
    <property type="protein sequence ID" value="WQH04705.1"/>
    <property type="molecule type" value="Genomic_DNA"/>
</dbReference>
<dbReference type="PANTHER" id="PTHR30270:SF0">
    <property type="entry name" value="THIAMINE-MONOPHOSPHATE KINASE"/>
    <property type="match status" value="1"/>
</dbReference>
<dbReference type="Gene3D" id="3.90.650.10">
    <property type="entry name" value="PurM-like C-terminal domain"/>
    <property type="match status" value="1"/>
</dbReference>
<dbReference type="HAMAP" id="MF_02128">
    <property type="entry name" value="TMP_kinase"/>
    <property type="match status" value="1"/>
</dbReference>
<name>A0ABZ0XY71_9BURK</name>
<dbReference type="Pfam" id="PF02769">
    <property type="entry name" value="AIRS_C"/>
    <property type="match status" value="1"/>
</dbReference>
<dbReference type="GeneID" id="43166921"/>
<feature type="binding site" evidence="2">
    <location>
        <position position="50"/>
    </location>
    <ligand>
        <name>Mg(2+)</name>
        <dbReference type="ChEBI" id="CHEBI:18420"/>
        <label>1</label>
    </ligand>
</feature>
<dbReference type="InterPro" id="IPR016188">
    <property type="entry name" value="PurM-like_N"/>
</dbReference>
<comment type="function">
    <text evidence="2">Catalyzes the ATP-dependent phosphorylation of thiamine-monophosphate (TMP) to form thiamine-pyrophosphate (TPP), the active form of vitamin B1.</text>
</comment>
<comment type="miscellaneous">
    <text evidence="2">Reaction mechanism of ThiL seems to utilize a direct, inline transfer of the gamma-phosphate of ATP to TMP rather than a phosphorylated enzyme intermediate.</text>
</comment>
<dbReference type="InterPro" id="IPR036676">
    <property type="entry name" value="PurM-like_C_sf"/>
</dbReference>
<feature type="binding site" evidence="2">
    <location>
        <position position="33"/>
    </location>
    <ligand>
        <name>Mg(2+)</name>
        <dbReference type="ChEBI" id="CHEBI:18420"/>
        <label>3</label>
    </ligand>
</feature>
<dbReference type="CDD" id="cd02194">
    <property type="entry name" value="ThiL"/>
    <property type="match status" value="1"/>
</dbReference>
<feature type="binding site" evidence="2">
    <location>
        <position position="218"/>
    </location>
    <ligand>
        <name>Mg(2+)</name>
        <dbReference type="ChEBI" id="CHEBI:18420"/>
        <label>3</label>
    </ligand>
</feature>
<sequence length="347" mass="36708">MVRLTDIGEKAFLSSLLPQLAVDPSFVNGFGHDASIIDVGLAQNLAVKIDRAPYPVALRHGLGTYNTWGRLAVVANVSDLLAVGALPKAMMLSMVLPREFSAVDARAIVEGCAEACIDHGIAFLGGDTKEGSSAQIVGAAWGIVEKQRRLGRAKAGLGDALFVAGSLGGFAAALTLMRKQQGHGAGNDRFTQVLTLPTARIKEGELLRKDEAIVAACDLSDGLAEAIDIFCGVDIGITLNEARLPLHALVAEAASVTGAPGWRFALAAGDWAVAFVVNKSQVSSFQAAIENKFDVHQLGSFDDSGSKRIRDSNGVLHPIPHFINEQFKSRIEDEGIYLELLLGKALD</sequence>
<keyword evidence="2" id="KW-0067">ATP-binding</keyword>
<evidence type="ECO:0000259" key="4">
    <source>
        <dbReference type="Pfam" id="PF02769"/>
    </source>
</evidence>
<gene>
    <name evidence="2" type="primary">thiL</name>
    <name evidence="5" type="ORF">SR858_27320</name>
</gene>
<keyword evidence="2 5" id="KW-0418">Kinase</keyword>
<feature type="binding site" evidence="2">
    <location>
        <position position="127"/>
    </location>
    <ligand>
        <name>Mg(2+)</name>
        <dbReference type="ChEBI" id="CHEBI:18420"/>
        <label>1</label>
    </ligand>
</feature>
<dbReference type="GO" id="GO:0016301">
    <property type="term" value="F:kinase activity"/>
    <property type="evidence" value="ECO:0007669"/>
    <property type="project" value="UniProtKB-KW"/>
</dbReference>
<feature type="binding site" evidence="2">
    <location>
        <position position="152"/>
    </location>
    <ligand>
        <name>ATP</name>
        <dbReference type="ChEBI" id="CHEBI:30616"/>
    </ligand>
</feature>
<reference evidence="5 6" key="1">
    <citation type="submission" date="2023-11" db="EMBL/GenBank/DDBJ databases">
        <title>MicrobeMod: A computational toolkit for identifying prokaryotic methylation and restriction-modification with nanopore sequencing.</title>
        <authorList>
            <person name="Crits-Christoph A."/>
            <person name="Kang S.C."/>
            <person name="Lee H."/>
            <person name="Ostrov N."/>
        </authorList>
    </citation>
    <scope>NUCLEOTIDE SEQUENCE [LARGE SCALE GENOMIC DNA]</scope>
    <source>
        <strain evidence="5 6">ATCC 25935</strain>
    </source>
</reference>
<keyword evidence="2" id="KW-0547">Nucleotide-binding</keyword>
<comment type="caution">
    <text evidence="2">Lacks conserved residue(s) required for the propagation of feature annotation.</text>
</comment>
<evidence type="ECO:0000256" key="1">
    <source>
        <dbReference type="ARBA" id="ARBA00022977"/>
    </source>
</evidence>
<dbReference type="PANTHER" id="PTHR30270">
    <property type="entry name" value="THIAMINE-MONOPHOSPHATE KINASE"/>
    <property type="match status" value="1"/>
</dbReference>
<keyword evidence="6" id="KW-1185">Reference proteome</keyword>
<keyword evidence="2" id="KW-0460">Magnesium</keyword>
<dbReference type="InterPro" id="IPR036921">
    <property type="entry name" value="PurM-like_N_sf"/>
</dbReference>
<proteinExistence type="inferred from homology"/>
<comment type="similarity">
    <text evidence="2">Belongs to the thiamine-monophosphate kinase family.</text>
</comment>
<feature type="binding site" evidence="2">
    <location>
        <position position="79"/>
    </location>
    <ligand>
        <name>Mg(2+)</name>
        <dbReference type="ChEBI" id="CHEBI:18420"/>
        <label>4</label>
    </ligand>
</feature>
<keyword evidence="1 2" id="KW-0784">Thiamine biosynthesis</keyword>
<keyword evidence="2" id="KW-0808">Transferase</keyword>
<evidence type="ECO:0000313" key="5">
    <source>
        <dbReference type="EMBL" id="WQH04705.1"/>
    </source>
</evidence>
<dbReference type="InterPro" id="IPR010918">
    <property type="entry name" value="PurM-like_C_dom"/>
</dbReference>
<dbReference type="RefSeq" id="WP_084670196.1">
    <property type="nucleotide sequence ID" value="NZ_CP140152.1"/>
</dbReference>
<dbReference type="EC" id="2.7.4.16" evidence="2"/>
<dbReference type="SUPFAM" id="SSF55326">
    <property type="entry name" value="PurM N-terminal domain-like"/>
    <property type="match status" value="1"/>
</dbReference>
<dbReference type="InterPro" id="IPR006283">
    <property type="entry name" value="ThiL-like"/>
</dbReference>
<comment type="catalytic activity">
    <reaction evidence="2">
        <text>thiamine phosphate + ATP = thiamine diphosphate + ADP</text>
        <dbReference type="Rhea" id="RHEA:15913"/>
        <dbReference type="ChEBI" id="CHEBI:30616"/>
        <dbReference type="ChEBI" id="CHEBI:37575"/>
        <dbReference type="ChEBI" id="CHEBI:58937"/>
        <dbReference type="ChEBI" id="CHEBI:456216"/>
        <dbReference type="EC" id="2.7.4.16"/>
    </reaction>
</comment>
<evidence type="ECO:0000259" key="3">
    <source>
        <dbReference type="Pfam" id="PF00586"/>
    </source>
</evidence>
<protein>
    <recommendedName>
        <fullName evidence="2">Thiamine-monophosphate kinase</fullName>
        <shortName evidence="2">TMP kinase</shortName>
        <shortName evidence="2">Thiamine-phosphate kinase</shortName>
        <ecNumber evidence="2">2.7.4.16</ecNumber>
    </recommendedName>
</protein>
<feature type="binding site" evidence="2">
    <location>
        <position position="79"/>
    </location>
    <ligand>
        <name>Mg(2+)</name>
        <dbReference type="ChEBI" id="CHEBI:18420"/>
        <label>2</label>
    </ligand>
</feature>
<dbReference type="Pfam" id="PF00586">
    <property type="entry name" value="AIRS"/>
    <property type="match status" value="1"/>
</dbReference>
<feature type="domain" description="PurM-like N-terminal" evidence="3">
    <location>
        <begin position="31"/>
        <end position="144"/>
    </location>
</feature>
<dbReference type="Gene3D" id="3.30.1330.10">
    <property type="entry name" value="PurM-like, N-terminal domain"/>
    <property type="match status" value="1"/>
</dbReference>
<evidence type="ECO:0000313" key="6">
    <source>
        <dbReference type="Proteomes" id="UP001326110"/>
    </source>
</evidence>
<keyword evidence="2" id="KW-0479">Metal-binding</keyword>